<dbReference type="GO" id="GO:0005524">
    <property type="term" value="F:ATP binding"/>
    <property type="evidence" value="ECO:0007669"/>
    <property type="project" value="UniProtKB-KW"/>
</dbReference>
<gene>
    <name evidence="4" type="ORF">ACFPFX_28975</name>
</gene>
<dbReference type="RefSeq" id="WP_344374035.1">
    <property type="nucleotide sequence ID" value="NZ_BAAASQ010000008.1"/>
</dbReference>
<comment type="caution">
    <text evidence="4">The sequence shown here is derived from an EMBL/GenBank/DDBJ whole genome shotgun (WGS) entry which is preliminary data.</text>
</comment>
<evidence type="ECO:0000313" key="4">
    <source>
        <dbReference type="EMBL" id="MFC4960338.1"/>
    </source>
</evidence>
<dbReference type="InterPro" id="IPR027417">
    <property type="entry name" value="P-loop_NTPase"/>
</dbReference>
<dbReference type="InterPro" id="IPR003439">
    <property type="entry name" value="ABC_transporter-like_ATP-bd"/>
</dbReference>
<dbReference type="SMART" id="SM00382">
    <property type="entry name" value="AAA"/>
    <property type="match status" value="1"/>
</dbReference>
<evidence type="ECO:0000256" key="1">
    <source>
        <dbReference type="ARBA" id="ARBA00022741"/>
    </source>
</evidence>
<protein>
    <submittedName>
        <fullName evidence="4">ABC transporter ATP-binding protein</fullName>
    </submittedName>
</protein>
<dbReference type="InterPro" id="IPR039421">
    <property type="entry name" value="Type_1_exporter"/>
</dbReference>
<feature type="domain" description="ABC transporter" evidence="3">
    <location>
        <begin position="91"/>
        <end position="322"/>
    </location>
</feature>
<dbReference type="InterPro" id="IPR003593">
    <property type="entry name" value="AAA+_ATPase"/>
</dbReference>
<accession>A0ABV9UVD3</accession>
<keyword evidence="1" id="KW-0547">Nucleotide-binding</keyword>
<evidence type="ECO:0000313" key="5">
    <source>
        <dbReference type="Proteomes" id="UP001595834"/>
    </source>
</evidence>
<dbReference type="Proteomes" id="UP001595834">
    <property type="component" value="Unassembled WGS sequence"/>
</dbReference>
<evidence type="ECO:0000259" key="3">
    <source>
        <dbReference type="PROSITE" id="PS50893"/>
    </source>
</evidence>
<dbReference type="SUPFAM" id="SSF52540">
    <property type="entry name" value="P-loop containing nucleoside triphosphate hydrolases"/>
    <property type="match status" value="1"/>
</dbReference>
<keyword evidence="2 4" id="KW-0067">ATP-binding</keyword>
<name>A0ABV9UVD3_9ACTN</name>
<sequence length="329" mass="34540">MPGSLLGALALGRQREDLGFPVLTYIAQNLRPAVQALVQGMGTVGIRLFVTLGRLPGEQLPRPPAAPGPRAAVAVPHPDVPAARKPAGIAVTLDAVAFSYAAGSNEVLSNIDLRVEPGEHIAVVGPSGIGKSTLASLLSGTHRPTSGRVRFDGVDISAFTPRQLAAHRAYLPQEAYVFTGTLRENLLYLRDTPVDDDELDHTVGAVGLDRLVSGAGGYGGLVQPHQLSSGERQLIALARAHLSPARLTVLDEATCHLDPAAEARAEGAMRERPGTLVVIAHRISSARTADRVLVLDGGTPRLGTHARLLTESDLYRDLVGLWSPGGATP</sequence>
<dbReference type="PROSITE" id="PS50893">
    <property type="entry name" value="ABC_TRANSPORTER_2"/>
    <property type="match status" value="1"/>
</dbReference>
<reference evidence="5" key="1">
    <citation type="journal article" date="2019" name="Int. J. Syst. Evol. Microbiol.">
        <title>The Global Catalogue of Microorganisms (GCM) 10K type strain sequencing project: providing services to taxonomists for standard genome sequencing and annotation.</title>
        <authorList>
            <consortium name="The Broad Institute Genomics Platform"/>
            <consortium name="The Broad Institute Genome Sequencing Center for Infectious Disease"/>
            <person name="Wu L."/>
            <person name="Ma J."/>
        </authorList>
    </citation>
    <scope>NUCLEOTIDE SEQUENCE [LARGE SCALE GENOMIC DNA]</scope>
    <source>
        <strain evidence="5">CCM 7224</strain>
    </source>
</reference>
<dbReference type="Pfam" id="PF00005">
    <property type="entry name" value="ABC_tran"/>
    <property type="match status" value="1"/>
</dbReference>
<dbReference type="PANTHER" id="PTHR24221:SF654">
    <property type="entry name" value="ATP-BINDING CASSETTE SUB-FAMILY B MEMBER 6"/>
    <property type="match status" value="1"/>
</dbReference>
<dbReference type="Gene3D" id="3.40.50.300">
    <property type="entry name" value="P-loop containing nucleotide triphosphate hydrolases"/>
    <property type="match status" value="1"/>
</dbReference>
<proteinExistence type="predicted"/>
<dbReference type="CDD" id="cd03228">
    <property type="entry name" value="ABCC_MRP_Like"/>
    <property type="match status" value="1"/>
</dbReference>
<keyword evidence="5" id="KW-1185">Reference proteome</keyword>
<evidence type="ECO:0000256" key="2">
    <source>
        <dbReference type="ARBA" id="ARBA00022840"/>
    </source>
</evidence>
<dbReference type="PANTHER" id="PTHR24221">
    <property type="entry name" value="ATP-BINDING CASSETTE SUB-FAMILY B"/>
    <property type="match status" value="1"/>
</dbReference>
<organism evidence="4 5">
    <name type="scientific">Streptomyces mauvecolor</name>
    <dbReference type="NCBI Taxonomy" id="58345"/>
    <lineage>
        <taxon>Bacteria</taxon>
        <taxon>Bacillati</taxon>
        <taxon>Actinomycetota</taxon>
        <taxon>Actinomycetes</taxon>
        <taxon>Kitasatosporales</taxon>
        <taxon>Streptomycetaceae</taxon>
        <taxon>Streptomyces</taxon>
    </lineage>
</organism>
<dbReference type="EMBL" id="JBHSIZ010000036">
    <property type="protein sequence ID" value="MFC4960338.1"/>
    <property type="molecule type" value="Genomic_DNA"/>
</dbReference>